<gene>
    <name evidence="3" type="ORF">JS521_10555</name>
</gene>
<name>A0ABS2HX00_9ACTN</name>
<dbReference type="EMBL" id="JAFEUF010000037">
    <property type="protein sequence ID" value="MBM7054293.1"/>
    <property type="molecule type" value="Genomic_DNA"/>
</dbReference>
<evidence type="ECO:0000313" key="3">
    <source>
        <dbReference type="EMBL" id="MBM7054293.1"/>
    </source>
</evidence>
<comment type="caution">
    <text evidence="3">The sequence shown here is derived from an EMBL/GenBank/DDBJ whole genome shotgun (WGS) entry which is preliminary data.</text>
</comment>
<feature type="compositionally biased region" description="Basic residues" evidence="1">
    <location>
        <begin position="512"/>
        <end position="521"/>
    </location>
</feature>
<accession>A0ABS2HX00</accession>
<evidence type="ECO:0000256" key="1">
    <source>
        <dbReference type="SAM" id="MobiDB-lite"/>
    </source>
</evidence>
<dbReference type="InterPro" id="IPR056911">
    <property type="entry name" value="Phage_Znf_bind_put"/>
</dbReference>
<dbReference type="Pfam" id="PF24623">
    <property type="entry name" value="Phage_zn_bind_8"/>
    <property type="match status" value="1"/>
</dbReference>
<feature type="domain" description="DNA-binding phage zinc finger" evidence="2">
    <location>
        <begin position="459"/>
        <end position="509"/>
    </location>
</feature>
<proteinExistence type="predicted"/>
<feature type="region of interest" description="Disordered" evidence="1">
    <location>
        <begin position="492"/>
        <end position="521"/>
    </location>
</feature>
<reference evidence="3 4" key="1">
    <citation type="submission" date="2021-02" db="EMBL/GenBank/DDBJ databases">
        <title>Genome Streptomyces sp. RHZ10.</title>
        <authorList>
            <person name="Besaury L."/>
        </authorList>
    </citation>
    <scope>NUCLEOTIDE SEQUENCE [LARGE SCALE GENOMIC DNA]</scope>
    <source>
        <strain evidence="3 4">RHZ10</strain>
    </source>
</reference>
<feature type="compositionally biased region" description="Basic and acidic residues" evidence="1">
    <location>
        <begin position="493"/>
        <end position="510"/>
    </location>
</feature>
<sequence>MRRDKRQIQTAVLGSANSEEPLVLPLEAIELDAFRSFHEHDSFWCGLLLGGCGGQLTTKLYTDRVCHFAHHPGPDGQPHICGRQARSVNSADHLYVKSEAAAWLRNRGARADFEFTQLGGAPIGSVVDIQLEHKTLRVHLDQEVAPEWDAGHEPVLGVSVPVGQDTLIDRWYVHRIRLDSEGTARRVRIGTEAFARPTEWFVLDDCEITDRGLTTPAVERIVQARTTRPRSWSPGRTKREPDVNVRARDLLKRLGEARWAGAAVAVQRLGRELAGLSGVNRESQELMIVALREARAWLDEQAEVRRNLFAQLDQAVTDQEHGRISSLMVRVNATAAHNRTVEEDAIAERAADCIADLSRAMQEEIKERFLAESAAADASTRVGNILRNLQRGEYKILRPQVETLVRFAETASKRLTRSQARQIEAWKQKAGLTPADSTAPDDDGTRQMKHKRPLHRQVARRYWIKWHCPRCTAAPGKDCTIADGTGTGGLRYVPHDERLQPILDQREARQRSAARSRRSAR</sequence>
<dbReference type="RefSeq" id="WP_205082460.1">
    <property type="nucleotide sequence ID" value="NZ_JAFEUF010000037.1"/>
</dbReference>
<dbReference type="Proteomes" id="UP000712045">
    <property type="component" value="Unassembled WGS sequence"/>
</dbReference>
<organism evidence="3 4">
    <name type="scientific">Streptomyces durocortorensis</name>
    <dbReference type="NCBI Taxonomy" id="2811104"/>
    <lineage>
        <taxon>Bacteria</taxon>
        <taxon>Bacillati</taxon>
        <taxon>Actinomycetota</taxon>
        <taxon>Actinomycetes</taxon>
        <taxon>Kitasatosporales</taxon>
        <taxon>Streptomycetaceae</taxon>
        <taxon>Streptomyces</taxon>
    </lineage>
</organism>
<evidence type="ECO:0000313" key="4">
    <source>
        <dbReference type="Proteomes" id="UP000712045"/>
    </source>
</evidence>
<feature type="region of interest" description="Disordered" evidence="1">
    <location>
        <begin position="425"/>
        <end position="454"/>
    </location>
</feature>
<evidence type="ECO:0000259" key="2">
    <source>
        <dbReference type="Pfam" id="PF24623"/>
    </source>
</evidence>
<keyword evidence="4" id="KW-1185">Reference proteome</keyword>
<protein>
    <recommendedName>
        <fullName evidence="2">DNA-binding phage zinc finger domain-containing protein</fullName>
    </recommendedName>
</protein>